<organism evidence="1">
    <name type="scientific">Tanacetum cinerariifolium</name>
    <name type="common">Dalmatian daisy</name>
    <name type="synonym">Chrysanthemum cinerariifolium</name>
    <dbReference type="NCBI Taxonomy" id="118510"/>
    <lineage>
        <taxon>Eukaryota</taxon>
        <taxon>Viridiplantae</taxon>
        <taxon>Streptophyta</taxon>
        <taxon>Embryophyta</taxon>
        <taxon>Tracheophyta</taxon>
        <taxon>Spermatophyta</taxon>
        <taxon>Magnoliopsida</taxon>
        <taxon>eudicotyledons</taxon>
        <taxon>Gunneridae</taxon>
        <taxon>Pentapetalae</taxon>
        <taxon>asterids</taxon>
        <taxon>campanulids</taxon>
        <taxon>Asterales</taxon>
        <taxon>Asteraceae</taxon>
        <taxon>Asteroideae</taxon>
        <taxon>Anthemideae</taxon>
        <taxon>Anthemidinae</taxon>
        <taxon>Tanacetum</taxon>
    </lineage>
</organism>
<evidence type="ECO:0000313" key="1">
    <source>
        <dbReference type="EMBL" id="GEU99084.1"/>
    </source>
</evidence>
<accession>A0A699GLM9</accession>
<dbReference type="AlphaFoldDB" id="A0A699GLM9"/>
<protein>
    <submittedName>
        <fullName evidence="1">Uncharacterized protein</fullName>
    </submittedName>
</protein>
<proteinExistence type="predicted"/>
<reference evidence="1" key="1">
    <citation type="journal article" date="2019" name="Sci. Rep.">
        <title>Draft genome of Tanacetum cinerariifolium, the natural source of mosquito coil.</title>
        <authorList>
            <person name="Yamashiro T."/>
            <person name="Shiraishi A."/>
            <person name="Satake H."/>
            <person name="Nakayama K."/>
        </authorList>
    </citation>
    <scope>NUCLEOTIDE SEQUENCE</scope>
</reference>
<dbReference type="EMBL" id="BKCJ010012102">
    <property type="protein sequence ID" value="GEU99084.1"/>
    <property type="molecule type" value="Genomic_DNA"/>
</dbReference>
<sequence>MLATPSPATVCKSHYEIWCRPVLEIVVDELLEKELQFVADSVIVEQLLHYKYVVVQEMCSIVMKERIAVDNTKSGSSKMKNWKLKQSHLDTFIFLNEIYLHEVEDD</sequence>
<gene>
    <name evidence="1" type="ORF">Tci_071062</name>
</gene>
<comment type="caution">
    <text evidence="1">The sequence shown here is derived from an EMBL/GenBank/DDBJ whole genome shotgun (WGS) entry which is preliminary data.</text>
</comment>
<name>A0A699GLM9_TANCI</name>